<dbReference type="Gene3D" id="3.40.50.1820">
    <property type="entry name" value="alpha/beta hydrolase"/>
    <property type="match status" value="1"/>
</dbReference>
<keyword evidence="2" id="KW-0732">Signal</keyword>
<organism evidence="5 6">
    <name type="scientific">Roseiconus lacunae</name>
    <dbReference type="NCBI Taxonomy" id="2605694"/>
    <lineage>
        <taxon>Bacteria</taxon>
        <taxon>Pseudomonadati</taxon>
        <taxon>Planctomycetota</taxon>
        <taxon>Planctomycetia</taxon>
        <taxon>Pirellulales</taxon>
        <taxon>Pirellulaceae</taxon>
        <taxon>Roseiconus</taxon>
    </lineage>
</organism>
<evidence type="ECO:0000259" key="4">
    <source>
        <dbReference type="Pfam" id="PF22244"/>
    </source>
</evidence>
<accession>A0ABT7PLV9</accession>
<sequence>MIRLPAATCVRLTVYVALAWIVGSPTLFAQSSSSGGGGWQADPELIESLSKKRTDFNYREQNVPDFELPDPLRRSDGNGRVQSAQQWSQERRPVLLQTFRDHVYGNRPDTEFEISYEIVQEESNAFDGTAIAKQVRATIDRNGKSLSFDFVMCIPKSERPVPAIVHINNRYFLSLDQILADEDPFWPAKTIVSRGYATASFHTKHVDPDRRDGYDEGVRALLDDGDSDPMSRWKSLSAWGWAGSRVLDYVLRQDGIADSGHAIVGHSRGGKTALWAAAEDERFAVAYSNDSGCGGAALSRRAFGETVARINRSFPYWFCDRFKTYNDRVNELPIDQHDLIALIAPRRVYVASADQDLWADPRGEYLSVVSAAPVYQLFGKETIQRRSMPELDSPRHTEATGYHIRRGEHNLKHQDWGYFLDFLDAKHN</sequence>
<evidence type="ECO:0000313" key="5">
    <source>
        <dbReference type="EMBL" id="MDM4017492.1"/>
    </source>
</evidence>
<dbReference type="InterPro" id="IPR054579">
    <property type="entry name" value="GCE-like_dom"/>
</dbReference>
<dbReference type="Pfam" id="PF22244">
    <property type="entry name" value="GCE_fung"/>
    <property type="match status" value="1"/>
</dbReference>
<keyword evidence="6" id="KW-1185">Reference proteome</keyword>
<keyword evidence="1" id="KW-0719">Serine esterase</keyword>
<dbReference type="RefSeq" id="WP_289164960.1">
    <property type="nucleotide sequence ID" value="NZ_JASZZN010000014.1"/>
</dbReference>
<protein>
    <submittedName>
        <fullName evidence="5">Acetylxylan esterase</fullName>
    </submittedName>
</protein>
<proteinExistence type="predicted"/>
<evidence type="ECO:0000256" key="2">
    <source>
        <dbReference type="ARBA" id="ARBA00022729"/>
    </source>
</evidence>
<dbReference type="SUPFAM" id="SSF53474">
    <property type="entry name" value="alpha/beta-Hydrolases"/>
    <property type="match status" value="1"/>
</dbReference>
<evidence type="ECO:0000313" key="6">
    <source>
        <dbReference type="Proteomes" id="UP001239462"/>
    </source>
</evidence>
<gene>
    <name evidence="5" type="ORF">QTN89_18735</name>
</gene>
<comment type="caution">
    <text evidence="5">The sequence shown here is derived from an EMBL/GenBank/DDBJ whole genome shotgun (WGS) entry which is preliminary data.</text>
</comment>
<dbReference type="EMBL" id="JASZZN010000014">
    <property type="protein sequence ID" value="MDM4017492.1"/>
    <property type="molecule type" value="Genomic_DNA"/>
</dbReference>
<dbReference type="Proteomes" id="UP001239462">
    <property type="component" value="Unassembled WGS sequence"/>
</dbReference>
<keyword evidence="3" id="KW-0378">Hydrolase</keyword>
<evidence type="ECO:0000256" key="3">
    <source>
        <dbReference type="ARBA" id="ARBA00022801"/>
    </source>
</evidence>
<name>A0ABT7PLV9_9BACT</name>
<feature type="domain" description="4-O-methyl-glucuronoyl methylesterase-like" evidence="4">
    <location>
        <begin position="138"/>
        <end position="379"/>
    </location>
</feature>
<dbReference type="InterPro" id="IPR029058">
    <property type="entry name" value="AB_hydrolase_fold"/>
</dbReference>
<evidence type="ECO:0000256" key="1">
    <source>
        <dbReference type="ARBA" id="ARBA00022487"/>
    </source>
</evidence>
<reference evidence="5 6" key="1">
    <citation type="submission" date="2023-06" db="EMBL/GenBank/DDBJ databases">
        <title>Roseiconus lacunae JC819 isolated from Gulf of Mannar region, Tamil Nadu.</title>
        <authorList>
            <person name="Pk S."/>
            <person name="Ch S."/>
            <person name="Ch V.R."/>
        </authorList>
    </citation>
    <scope>NUCLEOTIDE SEQUENCE [LARGE SCALE GENOMIC DNA]</scope>
    <source>
        <strain evidence="5 6">JC819</strain>
    </source>
</reference>